<evidence type="ECO:0000259" key="10">
    <source>
        <dbReference type="Pfam" id="PF01433"/>
    </source>
</evidence>
<evidence type="ECO:0000256" key="5">
    <source>
        <dbReference type="ARBA" id="ARBA00022723"/>
    </source>
</evidence>
<name>A0A6A6LBI5_HEVBR</name>
<dbReference type="SUPFAM" id="SSF55486">
    <property type="entry name" value="Metalloproteases ('zincins'), catalytic domain"/>
    <property type="match status" value="1"/>
</dbReference>
<feature type="region of interest" description="Disordered" evidence="9">
    <location>
        <begin position="1080"/>
        <end position="1105"/>
    </location>
</feature>
<dbReference type="InterPro" id="IPR035414">
    <property type="entry name" value="Peptidase_M1_pepN_Ig-like"/>
</dbReference>
<comment type="similarity">
    <text evidence="2">Belongs to the peptidase M1 family.</text>
</comment>
<keyword evidence="5" id="KW-0479">Metal-binding</keyword>
<comment type="cofactor">
    <cofactor evidence="1">
        <name>Zn(2+)</name>
        <dbReference type="ChEBI" id="CHEBI:29105"/>
    </cofactor>
</comment>
<dbReference type="FunFam" id="1.25.50.10:FF:000002">
    <property type="entry name" value="Puromycin-sensitive aminopeptidase"/>
    <property type="match status" value="1"/>
</dbReference>
<evidence type="ECO:0000259" key="13">
    <source>
        <dbReference type="Pfam" id="PF17900"/>
    </source>
</evidence>
<accession>A0A6A6LBI5</accession>
<evidence type="ECO:0000259" key="12">
    <source>
        <dbReference type="Pfam" id="PF17432"/>
    </source>
</evidence>
<dbReference type="InterPro" id="IPR014782">
    <property type="entry name" value="Peptidase_M1_dom"/>
</dbReference>
<dbReference type="CDD" id="cd09600">
    <property type="entry name" value="M1_APN"/>
    <property type="match status" value="1"/>
</dbReference>
<feature type="compositionally biased region" description="Polar residues" evidence="9">
    <location>
        <begin position="1226"/>
        <end position="1239"/>
    </location>
</feature>
<evidence type="ECO:0000256" key="6">
    <source>
        <dbReference type="ARBA" id="ARBA00022801"/>
    </source>
</evidence>
<gene>
    <name evidence="14" type="ORF">GH714_003867</name>
</gene>
<dbReference type="SUPFAM" id="SSF63737">
    <property type="entry name" value="Leukotriene A4 hydrolase N-terminal domain"/>
    <property type="match status" value="1"/>
</dbReference>
<keyword evidence="7" id="KW-0862">Zinc</keyword>
<dbReference type="Gene3D" id="3.30.2010.30">
    <property type="match status" value="1"/>
</dbReference>
<feature type="compositionally biased region" description="Low complexity" evidence="9">
    <location>
        <begin position="1080"/>
        <end position="1092"/>
    </location>
</feature>
<evidence type="ECO:0000256" key="1">
    <source>
        <dbReference type="ARBA" id="ARBA00001947"/>
    </source>
</evidence>
<dbReference type="Gene3D" id="1.10.390.10">
    <property type="entry name" value="Neutral Protease Domain 2"/>
    <property type="match status" value="1"/>
</dbReference>
<evidence type="ECO:0000256" key="7">
    <source>
        <dbReference type="ARBA" id="ARBA00022833"/>
    </source>
</evidence>
<evidence type="ECO:0000256" key="8">
    <source>
        <dbReference type="ARBA" id="ARBA00023049"/>
    </source>
</evidence>
<evidence type="ECO:0000256" key="2">
    <source>
        <dbReference type="ARBA" id="ARBA00010136"/>
    </source>
</evidence>
<dbReference type="FunFam" id="3.30.2010.30:FF:000002">
    <property type="entry name" value="Putative aminopeptidase N"/>
    <property type="match status" value="1"/>
</dbReference>
<comment type="caution">
    <text evidence="14">The sequence shown here is derived from an EMBL/GenBank/DDBJ whole genome shotgun (WGS) entry which is preliminary data.</text>
</comment>
<dbReference type="InterPro" id="IPR045357">
    <property type="entry name" value="Aminopeptidase_N-like_N"/>
</dbReference>
<organism evidence="14 15">
    <name type="scientific">Hevea brasiliensis</name>
    <name type="common">Para rubber tree</name>
    <name type="synonym">Siphonia brasiliensis</name>
    <dbReference type="NCBI Taxonomy" id="3981"/>
    <lineage>
        <taxon>Eukaryota</taxon>
        <taxon>Viridiplantae</taxon>
        <taxon>Streptophyta</taxon>
        <taxon>Embryophyta</taxon>
        <taxon>Tracheophyta</taxon>
        <taxon>Spermatophyta</taxon>
        <taxon>Magnoliopsida</taxon>
        <taxon>eudicotyledons</taxon>
        <taxon>Gunneridae</taxon>
        <taxon>Pentapetalae</taxon>
        <taxon>rosids</taxon>
        <taxon>fabids</taxon>
        <taxon>Malpighiales</taxon>
        <taxon>Euphorbiaceae</taxon>
        <taxon>Crotonoideae</taxon>
        <taxon>Micrandreae</taxon>
        <taxon>Hevea</taxon>
    </lineage>
</organism>
<feature type="region of interest" description="Disordered" evidence="9">
    <location>
        <begin position="1127"/>
        <end position="1148"/>
    </location>
</feature>
<feature type="region of interest" description="Disordered" evidence="9">
    <location>
        <begin position="946"/>
        <end position="969"/>
    </location>
</feature>
<dbReference type="InterPro" id="IPR012779">
    <property type="entry name" value="Peptidase_M1_pepN"/>
</dbReference>
<feature type="compositionally biased region" description="Polar residues" evidence="9">
    <location>
        <begin position="1127"/>
        <end position="1136"/>
    </location>
</feature>
<protein>
    <recommendedName>
        <fullName evidence="16">Peptidase M1 leukotriene A4 hydrolase/aminopeptidase C-terminal domain-containing protein</fullName>
    </recommendedName>
</protein>
<dbReference type="GO" id="GO:0009507">
    <property type="term" value="C:chloroplast"/>
    <property type="evidence" value="ECO:0007669"/>
    <property type="project" value="TreeGrafter"/>
</dbReference>
<dbReference type="Gene3D" id="1.25.50.10">
    <property type="entry name" value="Peptidase M1, alanyl aminopeptidase, C-terminal domain"/>
    <property type="match status" value="1"/>
</dbReference>
<dbReference type="PRINTS" id="PR00756">
    <property type="entry name" value="ALADIPTASE"/>
</dbReference>
<dbReference type="EMBL" id="JAAGAX010000011">
    <property type="protein sequence ID" value="KAF2297835.1"/>
    <property type="molecule type" value="Genomic_DNA"/>
</dbReference>
<dbReference type="InterPro" id="IPR038438">
    <property type="entry name" value="PepN_Ig-like_sf"/>
</dbReference>
<dbReference type="GO" id="GO:0008237">
    <property type="term" value="F:metallopeptidase activity"/>
    <property type="evidence" value="ECO:0007669"/>
    <property type="project" value="UniProtKB-KW"/>
</dbReference>
<sequence>MFHKGKEDCRRLICSVATEPLPKQIEESKMDIPKEIFLKDYKLPDYYFDTDKDFHVDSRHLTISSPPTGTFSLEIVTEIYPQKNTSLEGLYKSSGNFCTQCEAEGFRKITFYQDRSDIMAKYTCWVEGDKSLYPVLLSNGNLIEQGDLEGGKHFALWEDPFKKPCYLFALVAGQLESRDDIFVTRSGRKVSLRIWTPAQDLPKTAHAMFALKAAMKWDEDVFGLEYDLDLFNIVAVPDFDMGAMENKSLNIFNSKLVLASPETASDADYAAILGVIGHEYFHNWTGNRVTCRDWFQLSLKEGLTVFRDQEFSSDMGSRTVKRIADVSRLRNYQFPQDAGPMAHPVRPFLHQGVTEGVHRRQLLNLAFQGAEVVRMYKTLLGSQGFRKGMNLYFKRHDGQAVTCEDFFAAMRDANDADFANFLQWYSQAGTPLVKVTSSYNAEARTFSLKFRVPPTPGQPFKEPMFIPVALGLLDSAGKDMPLFSVYHDGILKSITSNNQPVYSTVLRVTKKEEEFVFPNIIEQPVPSILRGYSAPIHFESDLSESDLFFLLAHDSDEFNRWEAGQILARKLMLSLVADFQQKKPLALNPKFVHGLRSILCDSSLDKEFIAKAITLPGEGEIMDMMEVADPDAVHAVRSFMRKQIAAELKAEFLTTVENNRSSEEYVFNHPNMARRALKNVALAYLASLEDEEITKLELREYRTATNMTEQFAALAAIAHNPGKMRDEVLADFYNKWQHDFLVVNKWFALQAMSDIPGNVENVRNLFNHPAFDLRNPNNVYSLIGGFCGSPVNFHAKDGSGYQFLGRWWWPPAGCQPSQDGGAMMKPDKPLPRGGVHKLLSPATLYSHSSTSRLMRAVNGDSRPSNNALDTINAAASAIAYAENRAPQDTVQKGRWGSCWSVYWCFGHHRHKKRIGHADLVPETSAPGNDTSVAENPTQEPSITLPFVAPPSSPASFLQSETPSASQSPAGVLSRTSISANIYSPSGPASIFAIGPYAHETQLVSPPVFSTFTTEPSTAPFTPPPESVHLTTPSSPEVPFAQLLDPSVRNGEAGLRFPLSNYEFQSYQFYPGSPVGQLISPSSGISGSGTSSPFPDGEFTAGGPHFLEFQMADPPKLLNLDSLSTHEWGSHEGSGTLTPDAARPASCTFPQDHQFSDFVSQSHSNNRNQNDEITDRRVSFELTAEDVLRCVEEKPSCPVKVVPVFIENGTTAAKEVNYTEIMNNFESGVGETSNDTPEMTSTDEEKAPRHQKHRSITLGSLKEFNFDNADGGDSHKPNTGPGWWANGSESDVGKEDGAGKNWSFPVMQPGVG</sequence>
<proteinExistence type="inferred from homology"/>
<feature type="domain" description="Aminopeptidase N-like N-terminal" evidence="13">
    <location>
        <begin position="36"/>
        <end position="167"/>
    </location>
</feature>
<keyword evidence="8" id="KW-0482">Metalloprotease</keyword>
<feature type="domain" description="Peptidase M1 alanyl aminopeptidase C-terminal" evidence="12">
    <location>
        <begin position="545"/>
        <end position="806"/>
    </location>
</feature>
<dbReference type="Pfam" id="PF01433">
    <property type="entry name" value="Peptidase_M1"/>
    <property type="match status" value="1"/>
</dbReference>
<dbReference type="InterPro" id="IPR042097">
    <property type="entry name" value="Aminopeptidase_N-like_N_sf"/>
</dbReference>
<dbReference type="FunFam" id="2.60.40.1840:FF:000001">
    <property type="entry name" value="Aminopeptidase N"/>
    <property type="match status" value="1"/>
</dbReference>
<feature type="compositionally biased region" description="Polar residues" evidence="9">
    <location>
        <begin position="956"/>
        <end position="969"/>
    </location>
</feature>
<dbReference type="InterPro" id="IPR024601">
    <property type="entry name" value="Peptidase_M1_pepN_C"/>
</dbReference>
<evidence type="ECO:0000256" key="9">
    <source>
        <dbReference type="SAM" id="MobiDB-lite"/>
    </source>
</evidence>
<dbReference type="Gene3D" id="2.60.40.1730">
    <property type="entry name" value="tricorn interacting facor f3 domain"/>
    <property type="match status" value="1"/>
</dbReference>
<feature type="domain" description="Peptidase M1 membrane alanine aminopeptidase" evidence="10">
    <location>
        <begin position="211"/>
        <end position="423"/>
    </location>
</feature>
<dbReference type="PANTHER" id="PTHR46322:SF1">
    <property type="entry name" value="PUROMYCIN-SENSITIVE AMINOPEPTIDASE"/>
    <property type="match status" value="1"/>
</dbReference>
<dbReference type="Pfam" id="PF17900">
    <property type="entry name" value="Peptidase_M1_N"/>
    <property type="match status" value="1"/>
</dbReference>
<keyword evidence="4" id="KW-0645">Protease</keyword>
<evidence type="ECO:0008006" key="16">
    <source>
        <dbReference type="Google" id="ProtNLM"/>
    </source>
</evidence>
<feature type="domain" description="Peptidase M1 alanyl aminopeptidase Ig-like fold" evidence="11">
    <location>
        <begin position="429"/>
        <end position="540"/>
    </location>
</feature>
<dbReference type="Pfam" id="PF11940">
    <property type="entry name" value="DUF3458"/>
    <property type="match status" value="1"/>
</dbReference>
<dbReference type="Gene3D" id="2.60.40.1840">
    <property type="match status" value="1"/>
</dbReference>
<dbReference type="GO" id="GO:0008270">
    <property type="term" value="F:zinc ion binding"/>
    <property type="evidence" value="ECO:0007669"/>
    <property type="project" value="InterPro"/>
</dbReference>
<feature type="region of interest" description="Disordered" evidence="9">
    <location>
        <begin position="1014"/>
        <end position="1033"/>
    </location>
</feature>
<evidence type="ECO:0000256" key="3">
    <source>
        <dbReference type="ARBA" id="ARBA00022438"/>
    </source>
</evidence>
<dbReference type="PANTHER" id="PTHR46322">
    <property type="entry name" value="PUROMYCIN-SENSITIVE AMINOPEPTIDASE"/>
    <property type="match status" value="1"/>
</dbReference>
<feature type="region of interest" description="Disordered" evidence="9">
    <location>
        <begin position="1226"/>
        <end position="1311"/>
    </location>
</feature>
<keyword evidence="3" id="KW-0031">Aminopeptidase</keyword>
<evidence type="ECO:0000259" key="11">
    <source>
        <dbReference type="Pfam" id="PF11940"/>
    </source>
</evidence>
<dbReference type="InterPro" id="IPR027268">
    <property type="entry name" value="Peptidase_M4/M1_CTD_sf"/>
</dbReference>
<dbReference type="InterPro" id="IPR001930">
    <property type="entry name" value="Peptidase_M1"/>
</dbReference>
<dbReference type="GO" id="GO:0004177">
    <property type="term" value="F:aminopeptidase activity"/>
    <property type="evidence" value="ECO:0007669"/>
    <property type="project" value="UniProtKB-KW"/>
</dbReference>
<evidence type="ECO:0000313" key="15">
    <source>
        <dbReference type="Proteomes" id="UP000467840"/>
    </source>
</evidence>
<dbReference type="NCBIfam" id="TIGR02414">
    <property type="entry name" value="pepN_proteo"/>
    <property type="match status" value="1"/>
</dbReference>
<dbReference type="Pfam" id="PF17432">
    <property type="entry name" value="DUF3458_C"/>
    <property type="match status" value="1"/>
</dbReference>
<reference evidence="14 15" key="1">
    <citation type="journal article" date="2020" name="Mol. Plant">
        <title>The Chromosome-Based Rubber Tree Genome Provides New Insights into Spurge Genome Evolution and Rubber Biosynthesis.</title>
        <authorList>
            <person name="Liu J."/>
            <person name="Shi C."/>
            <person name="Shi C.C."/>
            <person name="Li W."/>
            <person name="Zhang Q.J."/>
            <person name="Zhang Y."/>
            <person name="Li K."/>
            <person name="Lu H.F."/>
            <person name="Shi C."/>
            <person name="Zhu S.T."/>
            <person name="Xiao Z.Y."/>
            <person name="Nan H."/>
            <person name="Yue Y."/>
            <person name="Zhu X.G."/>
            <person name="Wu Y."/>
            <person name="Hong X.N."/>
            <person name="Fan G.Y."/>
            <person name="Tong Y."/>
            <person name="Zhang D."/>
            <person name="Mao C.L."/>
            <person name="Liu Y.L."/>
            <person name="Hao S.J."/>
            <person name="Liu W.Q."/>
            <person name="Lv M.Q."/>
            <person name="Zhang H.B."/>
            <person name="Liu Y."/>
            <person name="Hu-Tang G.R."/>
            <person name="Wang J.P."/>
            <person name="Wang J.H."/>
            <person name="Sun Y.H."/>
            <person name="Ni S.B."/>
            <person name="Chen W.B."/>
            <person name="Zhang X.C."/>
            <person name="Jiao Y.N."/>
            <person name="Eichler E.E."/>
            <person name="Li G.H."/>
            <person name="Liu X."/>
            <person name="Gao L.Z."/>
        </authorList>
    </citation>
    <scope>NUCLEOTIDE SEQUENCE [LARGE SCALE GENOMIC DNA]</scope>
    <source>
        <strain evidence="15">cv. GT1</strain>
        <tissue evidence="14">Leaf</tissue>
    </source>
</reference>
<dbReference type="GO" id="GO:0006508">
    <property type="term" value="P:proteolysis"/>
    <property type="evidence" value="ECO:0007669"/>
    <property type="project" value="UniProtKB-KW"/>
</dbReference>
<evidence type="ECO:0000256" key="4">
    <source>
        <dbReference type="ARBA" id="ARBA00022670"/>
    </source>
</evidence>
<dbReference type="InterPro" id="IPR037144">
    <property type="entry name" value="Peptidase_M1_pepN_C_sf"/>
</dbReference>
<keyword evidence="6" id="KW-0378">Hydrolase</keyword>
<evidence type="ECO:0000313" key="14">
    <source>
        <dbReference type="EMBL" id="KAF2297835.1"/>
    </source>
</evidence>
<keyword evidence="15" id="KW-1185">Reference proteome</keyword>
<dbReference type="Proteomes" id="UP000467840">
    <property type="component" value="Chromosome 1"/>
</dbReference>